<sequence>MPDRAEIISVVEDYVKYLGSHDVDNLVALFAADAVQHEPLGVKTYRGVDEIRAFDTANAQVDFTVSLLGPISVTGKYAAMQLRVQRVGMADFAASDLFEFDDNCKIVSLSVVLDPQALC</sequence>
<feature type="domain" description="SnoaL-like" evidence="1">
    <location>
        <begin position="11"/>
        <end position="108"/>
    </location>
</feature>
<keyword evidence="2" id="KW-0413">Isomerase</keyword>
<dbReference type="InterPro" id="IPR032710">
    <property type="entry name" value="NTF2-like_dom_sf"/>
</dbReference>
<protein>
    <submittedName>
        <fullName evidence="2">Steroid delta-isomerase</fullName>
    </submittedName>
</protein>
<comment type="caution">
    <text evidence="2">The sequence shown here is derived from an EMBL/GenBank/DDBJ whole genome shotgun (WGS) entry which is preliminary data.</text>
</comment>
<dbReference type="SUPFAM" id="SSF54427">
    <property type="entry name" value="NTF2-like"/>
    <property type="match status" value="1"/>
</dbReference>
<evidence type="ECO:0000313" key="2">
    <source>
        <dbReference type="EMBL" id="TYQ08026.1"/>
    </source>
</evidence>
<evidence type="ECO:0000259" key="1">
    <source>
        <dbReference type="Pfam" id="PF12680"/>
    </source>
</evidence>
<accession>A0A652YWI2</accession>
<dbReference type="AlphaFoldDB" id="A0A652YWI2"/>
<organism evidence="2">
    <name type="scientific">Nocardia globerula</name>
    <dbReference type="NCBI Taxonomy" id="1818"/>
    <lineage>
        <taxon>Bacteria</taxon>
        <taxon>Bacillati</taxon>
        <taxon>Actinomycetota</taxon>
        <taxon>Actinomycetes</taxon>
        <taxon>Mycobacteriales</taxon>
        <taxon>Nocardiaceae</taxon>
        <taxon>Nocardia</taxon>
    </lineage>
</organism>
<reference evidence="2" key="1">
    <citation type="submission" date="2019-07" db="EMBL/GenBank/DDBJ databases">
        <title>Genomic Encyclopedia of Type Strains, Phase IV (KMG-IV): sequencing the most valuable type-strain genomes for metagenomic binning, comparative biology and taxonomic classification.</title>
        <authorList>
            <person name="Goeker M."/>
        </authorList>
    </citation>
    <scope>NUCLEOTIDE SEQUENCE</scope>
    <source>
        <strain evidence="2">DSM 44596</strain>
    </source>
</reference>
<dbReference type="Pfam" id="PF12680">
    <property type="entry name" value="SnoaL_2"/>
    <property type="match status" value="1"/>
</dbReference>
<dbReference type="EMBL" id="VNIQ01000001">
    <property type="protein sequence ID" value="TYQ08026.1"/>
    <property type="molecule type" value="Genomic_DNA"/>
</dbReference>
<name>A0A652YWI2_NOCGL</name>
<gene>
    <name evidence="2" type="ORF">FNL38_101393</name>
</gene>
<dbReference type="InterPro" id="IPR037401">
    <property type="entry name" value="SnoaL-like"/>
</dbReference>
<dbReference type="GO" id="GO:0016853">
    <property type="term" value="F:isomerase activity"/>
    <property type="evidence" value="ECO:0007669"/>
    <property type="project" value="UniProtKB-KW"/>
</dbReference>
<dbReference type="Gene3D" id="3.10.450.50">
    <property type="match status" value="1"/>
</dbReference>
<proteinExistence type="predicted"/>